<dbReference type="Proteomes" id="UP000769156">
    <property type="component" value="Unassembled WGS sequence"/>
</dbReference>
<gene>
    <name evidence="3" type="ORF">K8V82_03755</name>
</gene>
<evidence type="ECO:0000313" key="3">
    <source>
        <dbReference type="EMBL" id="HJF93888.1"/>
    </source>
</evidence>
<protein>
    <submittedName>
        <fullName evidence="3">DUF1002 domain-containing protein</fullName>
    </submittedName>
</protein>
<reference evidence="3" key="1">
    <citation type="journal article" date="2021" name="PeerJ">
        <title>Extensive microbial diversity within the chicken gut microbiome revealed by metagenomics and culture.</title>
        <authorList>
            <person name="Gilroy R."/>
            <person name="Ravi A."/>
            <person name="Getino M."/>
            <person name="Pursley I."/>
            <person name="Horton D.L."/>
            <person name="Alikhan N.F."/>
            <person name="Baker D."/>
            <person name="Gharbi K."/>
            <person name="Hall N."/>
            <person name="Watson M."/>
            <person name="Adriaenssens E.M."/>
            <person name="Foster-Nyarko E."/>
            <person name="Jarju S."/>
            <person name="Secka A."/>
            <person name="Antonio M."/>
            <person name="Oren A."/>
            <person name="Chaudhuri R.R."/>
            <person name="La Ragione R."/>
            <person name="Hildebrand F."/>
            <person name="Pallen M.J."/>
        </authorList>
    </citation>
    <scope>NUCLEOTIDE SEQUENCE</scope>
    <source>
        <strain evidence="3">ChiSjej5B23-16112</strain>
    </source>
</reference>
<feature type="region of interest" description="Disordered" evidence="1">
    <location>
        <begin position="25"/>
        <end position="139"/>
    </location>
</feature>
<reference evidence="3" key="2">
    <citation type="submission" date="2021-09" db="EMBL/GenBank/DDBJ databases">
        <authorList>
            <person name="Gilroy R."/>
        </authorList>
    </citation>
    <scope>NUCLEOTIDE SEQUENCE</scope>
    <source>
        <strain evidence="3">ChiSjej5B23-16112</strain>
    </source>
</reference>
<feature type="signal peptide" evidence="2">
    <location>
        <begin position="1"/>
        <end position="24"/>
    </location>
</feature>
<evidence type="ECO:0000313" key="4">
    <source>
        <dbReference type="Proteomes" id="UP000769156"/>
    </source>
</evidence>
<accession>A0A921HZV8</accession>
<proteinExistence type="predicted"/>
<feature type="compositionally biased region" description="Gly residues" evidence="1">
    <location>
        <begin position="49"/>
        <end position="67"/>
    </location>
</feature>
<name>A0A921HZV8_9FIRM</name>
<keyword evidence="2" id="KW-0732">Signal</keyword>
<organism evidence="3 4">
    <name type="scientific">Lachnoclostridium phocaeense</name>
    <dbReference type="NCBI Taxonomy" id="1871021"/>
    <lineage>
        <taxon>Bacteria</taxon>
        <taxon>Bacillati</taxon>
        <taxon>Bacillota</taxon>
        <taxon>Clostridia</taxon>
        <taxon>Lachnospirales</taxon>
        <taxon>Lachnospiraceae</taxon>
    </lineage>
</organism>
<feature type="compositionally biased region" description="Acidic residues" evidence="1">
    <location>
        <begin position="94"/>
        <end position="122"/>
    </location>
</feature>
<dbReference type="Pfam" id="PF06207">
    <property type="entry name" value="DUF1002"/>
    <property type="match status" value="1"/>
</dbReference>
<comment type="caution">
    <text evidence="3">The sequence shown here is derived from an EMBL/GenBank/DDBJ whole genome shotgun (WGS) entry which is preliminary data.</text>
</comment>
<feature type="compositionally biased region" description="Low complexity" evidence="1">
    <location>
        <begin position="33"/>
        <end position="48"/>
    </location>
</feature>
<feature type="chain" id="PRO_5037749049" evidence="2">
    <location>
        <begin position="25"/>
        <end position="416"/>
    </location>
</feature>
<dbReference type="EMBL" id="DYVY01000060">
    <property type="protein sequence ID" value="HJF93888.1"/>
    <property type="molecule type" value="Genomic_DNA"/>
</dbReference>
<feature type="compositionally biased region" description="Low complexity" evidence="1">
    <location>
        <begin position="68"/>
        <end position="93"/>
    </location>
</feature>
<evidence type="ECO:0000256" key="1">
    <source>
        <dbReference type="SAM" id="MobiDB-lite"/>
    </source>
</evidence>
<dbReference type="InterPro" id="IPR009343">
    <property type="entry name" value="DUF1002"/>
</dbReference>
<sequence>MKKVLPLLMAAVMVTAGMPMAVSASETGDTVQDAGSTETGTSGTDSTGAGSGTSGETGAQTGTGSGDSGTAADGTQQGGSTDTSGTVDGTETTDGTETDDGQQTEDAADENTDAAEEEEDTDGGNTDSGKVVTLGENLNEEQRASMYEYFGTTPEEVETIVVTHADEVQYMEGIATDEQIGPTTNSCAYVEPTESGGIKVKTANLNFVTSAMIASTLTTAGMENCNVIAACPFEVSGTGALTGIIMAYETASGENLDEGQKEAAMEELVTTGELADSVGQEKATEVMKDVKTEVLDEGLTEPEEIGEAVDNIAEENEITLTDDQRAQVVALMEKISQYDYDVNALKDTLDNLTGDDGMLSNIWNSVKTFFVGSDDGILSGTNDEALGSDVITDSTVNEGGFKDGLFTRIKNFFTGE</sequence>
<dbReference type="AlphaFoldDB" id="A0A921HZV8"/>
<evidence type="ECO:0000256" key="2">
    <source>
        <dbReference type="SAM" id="SignalP"/>
    </source>
</evidence>